<feature type="region of interest" description="Disordered" evidence="1">
    <location>
        <begin position="1"/>
        <end position="33"/>
    </location>
</feature>
<feature type="compositionally biased region" description="Basic and acidic residues" evidence="1">
    <location>
        <begin position="15"/>
        <end position="26"/>
    </location>
</feature>
<accession>A0A1D1YTG1</accession>
<organism evidence="2">
    <name type="scientific">Anthurium amnicola</name>
    <dbReference type="NCBI Taxonomy" id="1678845"/>
    <lineage>
        <taxon>Eukaryota</taxon>
        <taxon>Viridiplantae</taxon>
        <taxon>Streptophyta</taxon>
        <taxon>Embryophyta</taxon>
        <taxon>Tracheophyta</taxon>
        <taxon>Spermatophyta</taxon>
        <taxon>Magnoliopsida</taxon>
        <taxon>Liliopsida</taxon>
        <taxon>Araceae</taxon>
        <taxon>Pothoideae</taxon>
        <taxon>Potheae</taxon>
        <taxon>Anthurium</taxon>
    </lineage>
</organism>
<sequence>VSSPPSIPGLAPTLKTRDRERERDGESALAESKGSSFLGGLASLFFQVIREDGHLPFHVRVGERGAPGQAVRPDIGRGAGRLLGTGSRQQGGLRDVHQDEHGDGVRGDHHQGQRGLREDRPRHVPRHRLRVRRRGAGR</sequence>
<evidence type="ECO:0000256" key="1">
    <source>
        <dbReference type="SAM" id="MobiDB-lite"/>
    </source>
</evidence>
<gene>
    <name evidence="2" type="primary">sea-1</name>
    <name evidence="2" type="ORF">g.118254</name>
</gene>
<feature type="compositionally biased region" description="Basic residues" evidence="1">
    <location>
        <begin position="123"/>
        <end position="138"/>
    </location>
</feature>
<dbReference type="EMBL" id="GDJX01009999">
    <property type="protein sequence ID" value="JAT57937.1"/>
    <property type="molecule type" value="Transcribed_RNA"/>
</dbReference>
<dbReference type="AlphaFoldDB" id="A0A1D1YTG1"/>
<evidence type="ECO:0000313" key="2">
    <source>
        <dbReference type="EMBL" id="JAT57937.1"/>
    </source>
</evidence>
<name>A0A1D1YTG1_9ARAE</name>
<protein>
    <submittedName>
        <fullName evidence="2">T-box transcription factor 18</fullName>
    </submittedName>
</protein>
<reference evidence="2" key="1">
    <citation type="submission" date="2015-07" db="EMBL/GenBank/DDBJ databases">
        <title>Transcriptome Assembly of Anthurium amnicola.</title>
        <authorList>
            <person name="Suzuki J."/>
        </authorList>
    </citation>
    <scope>NUCLEOTIDE SEQUENCE</scope>
</reference>
<feature type="non-terminal residue" evidence="2">
    <location>
        <position position="1"/>
    </location>
</feature>
<feature type="non-terminal residue" evidence="2">
    <location>
        <position position="138"/>
    </location>
</feature>
<feature type="region of interest" description="Disordered" evidence="1">
    <location>
        <begin position="64"/>
        <end position="138"/>
    </location>
</feature>
<feature type="compositionally biased region" description="Basic and acidic residues" evidence="1">
    <location>
        <begin position="94"/>
        <end position="122"/>
    </location>
</feature>
<proteinExistence type="predicted"/>